<evidence type="ECO:0000313" key="5">
    <source>
        <dbReference type="EMBL" id="MBC5722064.1"/>
    </source>
</evidence>
<sequence length="464" mass="53160">MTERSSTIFEIEVIFVEGTTYTTKAAILQRATEVIGVPMKDIDKTGRIQTGKGAIGTVIEESWFGYTPNSEAEPDFPEAGVELKVTPYIRKSGNTRAKERLVCNIIDYMTEYDKTLRTSSFWHKCETMLLMSYEHRYDVPKSEYTIDKAVLFTFPEEDLAIIEHDWETIMNKVRSGNAHLISEGDTMYLAACTKGANAKSVRQQPFSDIPAKQRAYSLKSSYMTHILNAYIFGNQQNEHIIKDPRILQKHSFEQHIIDAVSPYIGLTQNQLQHRFGLDCKAKNLNEVLLAKMLGVSGKIAYTDEFQKASIVPKTIRVRRDGTIKESMSFPTFDFIELSQEKWEDSTLRNYLAPTKFLFVIFQENAAGELVFDRIQFWNIPDADLDEVHRVWEKTVQIIREGVKLFDSPRGVRNNLPKSSESRVAHVRPHGKNAADKLPLPDGRMMTKQCFWLNNTYIANQIKNC</sequence>
<keyword evidence="2 5" id="KW-0255">Endonuclease</keyword>
<evidence type="ECO:0000259" key="4">
    <source>
        <dbReference type="SMART" id="SM00927"/>
    </source>
</evidence>
<protein>
    <submittedName>
        <fullName evidence="5">Restriction endonuclease</fullName>
    </submittedName>
</protein>
<evidence type="ECO:0000256" key="3">
    <source>
        <dbReference type="ARBA" id="ARBA00022801"/>
    </source>
</evidence>
<dbReference type="CDD" id="cd22355">
    <property type="entry name" value="Sau3AI_C"/>
    <property type="match status" value="1"/>
</dbReference>
<dbReference type="EMBL" id="JACOPO010000002">
    <property type="protein sequence ID" value="MBC5722064.1"/>
    <property type="molecule type" value="Genomic_DNA"/>
</dbReference>
<keyword evidence="3" id="KW-0378">Hydrolase</keyword>
<name>A0A8J6M5Y1_9FIRM</name>
<evidence type="ECO:0000256" key="1">
    <source>
        <dbReference type="ARBA" id="ARBA00022722"/>
    </source>
</evidence>
<dbReference type="GO" id="GO:0016787">
    <property type="term" value="F:hydrolase activity"/>
    <property type="evidence" value="ECO:0007669"/>
    <property type="project" value="UniProtKB-KW"/>
</dbReference>
<keyword evidence="1" id="KW-0540">Nuclease</keyword>
<reference evidence="5" key="1">
    <citation type="submission" date="2020-08" db="EMBL/GenBank/DDBJ databases">
        <title>Genome public.</title>
        <authorList>
            <person name="Liu C."/>
            <person name="Sun Q."/>
        </authorList>
    </citation>
    <scope>NUCLEOTIDE SEQUENCE</scope>
    <source>
        <strain evidence="5">NSJ-23</strain>
    </source>
</reference>
<evidence type="ECO:0000313" key="6">
    <source>
        <dbReference type="Proteomes" id="UP000628736"/>
    </source>
</evidence>
<evidence type="ECO:0000256" key="2">
    <source>
        <dbReference type="ARBA" id="ARBA00022759"/>
    </source>
</evidence>
<dbReference type="SMART" id="SM00927">
    <property type="entry name" value="MutH"/>
    <property type="match status" value="1"/>
</dbReference>
<dbReference type="CDD" id="cd22356">
    <property type="entry name" value="Sau3AI_N-like"/>
    <property type="match status" value="1"/>
</dbReference>
<proteinExistence type="predicted"/>
<dbReference type="InterPro" id="IPR011337">
    <property type="entry name" value="DNA_rep_MutH/RE_typeII_Sau3AI"/>
</dbReference>
<dbReference type="Gene3D" id="3.40.600.10">
    <property type="entry name" value="DNA mismatch repair MutH/Restriction endonuclease, type II"/>
    <property type="match status" value="2"/>
</dbReference>
<dbReference type="Proteomes" id="UP000628736">
    <property type="component" value="Unassembled WGS sequence"/>
</dbReference>
<feature type="domain" description="DNA mismatch repair MutH/Type II restriction enzyme Sau3AI" evidence="4">
    <location>
        <begin position="64"/>
        <end position="165"/>
    </location>
</feature>
<accession>A0A8J6M5Y1</accession>
<dbReference type="GO" id="GO:0004519">
    <property type="term" value="F:endonuclease activity"/>
    <property type="evidence" value="ECO:0007669"/>
    <property type="project" value="UniProtKB-KW"/>
</dbReference>
<dbReference type="GO" id="GO:0003677">
    <property type="term" value="F:DNA binding"/>
    <property type="evidence" value="ECO:0007669"/>
    <property type="project" value="InterPro"/>
</dbReference>
<dbReference type="InterPro" id="IPR037057">
    <property type="entry name" value="DNA_rep_MutH/T2_RE_sf"/>
</dbReference>
<dbReference type="InterPro" id="IPR011335">
    <property type="entry name" value="Restrct_endonuc-II-like"/>
</dbReference>
<dbReference type="NCBIfam" id="NF040973">
    <property type="entry name" value="restrict_Sau3AI"/>
    <property type="match status" value="1"/>
</dbReference>
<keyword evidence="6" id="KW-1185">Reference proteome</keyword>
<dbReference type="SUPFAM" id="SSF52980">
    <property type="entry name" value="Restriction endonuclease-like"/>
    <property type="match status" value="2"/>
</dbReference>
<dbReference type="AlphaFoldDB" id="A0A8J6M5Y1"/>
<dbReference type="RefSeq" id="WP_186852326.1">
    <property type="nucleotide sequence ID" value="NZ_JACOPO010000002.1"/>
</dbReference>
<comment type="caution">
    <text evidence="5">The sequence shown here is derived from an EMBL/GenBank/DDBJ whole genome shotgun (WGS) entry which is preliminary data.</text>
</comment>
<organism evidence="5 6">
    <name type="scientific">Flintibacter hominis</name>
    <dbReference type="NCBI Taxonomy" id="2763048"/>
    <lineage>
        <taxon>Bacteria</taxon>
        <taxon>Bacillati</taxon>
        <taxon>Bacillota</taxon>
        <taxon>Clostridia</taxon>
        <taxon>Eubacteriales</taxon>
        <taxon>Flintibacter</taxon>
    </lineage>
</organism>
<dbReference type="Pfam" id="PF02976">
    <property type="entry name" value="MutH"/>
    <property type="match status" value="1"/>
</dbReference>
<gene>
    <name evidence="5" type="ORF">H8S11_04450</name>
</gene>